<dbReference type="PROSITE" id="PS50110">
    <property type="entry name" value="RESPONSE_REGULATORY"/>
    <property type="match status" value="1"/>
</dbReference>
<evidence type="ECO:0000313" key="4">
    <source>
        <dbReference type="EMBL" id="GAA4357904.1"/>
    </source>
</evidence>
<evidence type="ECO:0000256" key="1">
    <source>
        <dbReference type="PROSITE-ProRule" id="PRU00169"/>
    </source>
</evidence>
<dbReference type="Gene3D" id="3.40.50.2300">
    <property type="match status" value="1"/>
</dbReference>
<dbReference type="SMART" id="SM00448">
    <property type="entry name" value="REC"/>
    <property type="match status" value="1"/>
</dbReference>
<sequence length="249" mass="26477">MAQILIVEDEFIIAEHLRAILEGMGHEVVGVADRATEALAILRSLPALPAVALLDITLRGELDGIDLAGRLRAEFGLPFVFVTSLADAATVARAKLARPLGYLVKPFDEQEVFVALEMALDAVAPAAGTAAPAAPLPPAPTSLFVRDHKQLVKVAFADLCWLEADGNYTTLHTRSGQRYTAVASLKQVEEHLPPADFLRIHKSYLVALAHITAVDGQAVTVAGQSVPVGRTYQSALMSRLNLLGGSTVS</sequence>
<dbReference type="RefSeq" id="WP_345236188.1">
    <property type="nucleotide sequence ID" value="NZ_BAABGZ010000026.1"/>
</dbReference>
<dbReference type="Gene3D" id="2.40.50.1020">
    <property type="entry name" value="LytTr DNA-binding domain"/>
    <property type="match status" value="1"/>
</dbReference>
<dbReference type="InterPro" id="IPR011006">
    <property type="entry name" value="CheY-like_superfamily"/>
</dbReference>
<organism evidence="4 5">
    <name type="scientific">Hymenobacter saemangeumensis</name>
    <dbReference type="NCBI Taxonomy" id="1084522"/>
    <lineage>
        <taxon>Bacteria</taxon>
        <taxon>Pseudomonadati</taxon>
        <taxon>Bacteroidota</taxon>
        <taxon>Cytophagia</taxon>
        <taxon>Cytophagales</taxon>
        <taxon>Hymenobacteraceae</taxon>
        <taxon>Hymenobacter</taxon>
    </lineage>
</organism>
<dbReference type="InterPro" id="IPR001789">
    <property type="entry name" value="Sig_transdc_resp-reg_receiver"/>
</dbReference>
<dbReference type="SUPFAM" id="SSF52172">
    <property type="entry name" value="CheY-like"/>
    <property type="match status" value="1"/>
</dbReference>
<dbReference type="Pfam" id="PF00072">
    <property type="entry name" value="Response_reg"/>
    <property type="match status" value="1"/>
</dbReference>
<dbReference type="EMBL" id="BAABGZ010000026">
    <property type="protein sequence ID" value="GAA4357904.1"/>
    <property type="molecule type" value="Genomic_DNA"/>
</dbReference>
<evidence type="ECO:0000313" key="5">
    <source>
        <dbReference type="Proteomes" id="UP001501153"/>
    </source>
</evidence>
<dbReference type="PROSITE" id="PS50930">
    <property type="entry name" value="HTH_LYTTR"/>
    <property type="match status" value="1"/>
</dbReference>
<evidence type="ECO:0000259" key="3">
    <source>
        <dbReference type="PROSITE" id="PS50930"/>
    </source>
</evidence>
<feature type="domain" description="HTH LytTR-type" evidence="3">
    <location>
        <begin position="143"/>
        <end position="242"/>
    </location>
</feature>
<dbReference type="PANTHER" id="PTHR37299:SF1">
    <property type="entry name" value="STAGE 0 SPORULATION PROTEIN A HOMOLOG"/>
    <property type="match status" value="1"/>
</dbReference>
<dbReference type="CDD" id="cd17534">
    <property type="entry name" value="REC_DC-like"/>
    <property type="match status" value="1"/>
</dbReference>
<evidence type="ECO:0008006" key="6">
    <source>
        <dbReference type="Google" id="ProtNLM"/>
    </source>
</evidence>
<name>A0ABP8IFN9_9BACT</name>
<dbReference type="InterPro" id="IPR046947">
    <property type="entry name" value="LytR-like"/>
</dbReference>
<feature type="domain" description="Response regulatory" evidence="2">
    <location>
        <begin position="3"/>
        <end position="120"/>
    </location>
</feature>
<accession>A0ABP8IFN9</accession>
<dbReference type="Proteomes" id="UP001501153">
    <property type="component" value="Unassembled WGS sequence"/>
</dbReference>
<feature type="modified residue" description="4-aspartylphosphate" evidence="1">
    <location>
        <position position="55"/>
    </location>
</feature>
<protein>
    <recommendedName>
        <fullName evidence="6">Response regulator transcription factor</fullName>
    </recommendedName>
</protein>
<keyword evidence="5" id="KW-1185">Reference proteome</keyword>
<keyword evidence="1" id="KW-0597">Phosphoprotein</keyword>
<comment type="caution">
    <text evidence="4">The sequence shown here is derived from an EMBL/GenBank/DDBJ whole genome shotgun (WGS) entry which is preliminary data.</text>
</comment>
<gene>
    <name evidence="4" type="ORF">GCM10023185_22940</name>
</gene>
<dbReference type="Pfam" id="PF04397">
    <property type="entry name" value="LytTR"/>
    <property type="match status" value="1"/>
</dbReference>
<dbReference type="InterPro" id="IPR007492">
    <property type="entry name" value="LytTR_DNA-bd_dom"/>
</dbReference>
<reference evidence="5" key="1">
    <citation type="journal article" date="2019" name="Int. J. Syst. Evol. Microbiol.">
        <title>The Global Catalogue of Microorganisms (GCM) 10K type strain sequencing project: providing services to taxonomists for standard genome sequencing and annotation.</title>
        <authorList>
            <consortium name="The Broad Institute Genomics Platform"/>
            <consortium name="The Broad Institute Genome Sequencing Center for Infectious Disease"/>
            <person name="Wu L."/>
            <person name="Ma J."/>
        </authorList>
    </citation>
    <scope>NUCLEOTIDE SEQUENCE [LARGE SCALE GENOMIC DNA]</scope>
    <source>
        <strain evidence="5">JCM 17923</strain>
    </source>
</reference>
<dbReference type="SMART" id="SM00850">
    <property type="entry name" value="LytTR"/>
    <property type="match status" value="1"/>
</dbReference>
<proteinExistence type="predicted"/>
<evidence type="ECO:0000259" key="2">
    <source>
        <dbReference type="PROSITE" id="PS50110"/>
    </source>
</evidence>
<dbReference type="PANTHER" id="PTHR37299">
    <property type="entry name" value="TRANSCRIPTIONAL REGULATOR-RELATED"/>
    <property type="match status" value="1"/>
</dbReference>